<evidence type="ECO:0000313" key="2">
    <source>
        <dbReference type="Proteomes" id="UP000239425"/>
    </source>
</evidence>
<gene>
    <name evidence="1" type="ORF">HCUR_00733</name>
</gene>
<accession>A0A2S5R8S4</accession>
<reference evidence="1 2" key="1">
    <citation type="submission" date="2017-11" db="EMBL/GenBank/DDBJ databases">
        <title>Comparative genomic analysis of Holospora spp., intranuclear symbionts of paramecia.</title>
        <authorList>
            <person name="Garushyants S.K."/>
            <person name="Beliavskaya A."/>
            <person name="Malko D.B."/>
            <person name="Logacheva M.D."/>
            <person name="Rautian M.S."/>
            <person name="Gelfand M.S."/>
        </authorList>
    </citation>
    <scope>NUCLEOTIDE SEQUENCE [LARGE SCALE GENOMIC DNA]</scope>
    <source>
        <strain evidence="2">02AZ16</strain>
    </source>
</reference>
<protein>
    <submittedName>
        <fullName evidence="1">Uncharacterized protein</fullName>
    </submittedName>
</protein>
<dbReference type="EMBL" id="PHHC01000082">
    <property type="protein sequence ID" value="PPE03718.1"/>
    <property type="molecule type" value="Genomic_DNA"/>
</dbReference>
<organism evidence="1 2">
    <name type="scientific">Holospora curviuscula</name>
    <dbReference type="NCBI Taxonomy" id="1082868"/>
    <lineage>
        <taxon>Bacteria</taxon>
        <taxon>Pseudomonadati</taxon>
        <taxon>Pseudomonadota</taxon>
        <taxon>Alphaproteobacteria</taxon>
        <taxon>Holosporales</taxon>
        <taxon>Holosporaceae</taxon>
        <taxon>Holospora</taxon>
    </lineage>
</organism>
<sequence length="59" mass="7071">MERHSLYQKKRLFWRGLPKEFELWKQVLNNFNRLKHRGGIQALMDKSRASISTKSKVLA</sequence>
<dbReference type="RefSeq" id="WP_104206768.1">
    <property type="nucleotide sequence ID" value="NZ_PHHC01000082.1"/>
</dbReference>
<name>A0A2S5R8S4_9PROT</name>
<comment type="caution">
    <text evidence="1">The sequence shown here is derived from an EMBL/GenBank/DDBJ whole genome shotgun (WGS) entry which is preliminary data.</text>
</comment>
<dbReference type="Proteomes" id="UP000239425">
    <property type="component" value="Unassembled WGS sequence"/>
</dbReference>
<evidence type="ECO:0000313" key="1">
    <source>
        <dbReference type="EMBL" id="PPE03718.1"/>
    </source>
</evidence>
<proteinExistence type="predicted"/>
<dbReference type="AlphaFoldDB" id="A0A2S5R8S4"/>
<keyword evidence="2" id="KW-1185">Reference proteome</keyword>